<protein>
    <recommendedName>
        <fullName evidence="7">BioF2-like acetyltransferase domain-containing protein</fullName>
    </recommendedName>
</protein>
<dbReference type="AlphaFoldDB" id="A0A0W8FDF8"/>
<evidence type="ECO:0000256" key="3">
    <source>
        <dbReference type="ARBA" id="ARBA00022960"/>
    </source>
</evidence>
<keyword evidence="6" id="KW-0961">Cell wall biogenesis/degradation</keyword>
<organism evidence="8">
    <name type="scientific">hydrocarbon metagenome</name>
    <dbReference type="NCBI Taxonomy" id="938273"/>
    <lineage>
        <taxon>unclassified sequences</taxon>
        <taxon>metagenomes</taxon>
        <taxon>ecological metagenomes</taxon>
    </lineage>
</organism>
<sequence length="348" mass="40073">MEIAIATGQDAAEWDRIVDESSHGTIFHTWRWLKIVEKHTGSTLYPIVAYQSEKPAGIIPLFYQKNMQMGMVFSPPPDAALYYLGPILINDPGKRLHRRETEYRNFQSAVDRFIRDELRATYISISLPPGLTDPRPYKWAGYTVDPAYDYVLELGNGVDRQWRQLPKKVRQNVTRAEARGISVVEGGREALETLFSLMVKRYGEQRRVISVPKNYLLELYDQYPASIKVFLALHEDEPVAGVADIIYKDRLYSWIGNPKPGTPISPSPNDLLIWKEIQYGCNCGMQQYITMSAAGNERLHGYYSSKMNPSLQLRFMVKKYSPVVGIMERLYSGVLKPIYERFHTFDMR</sequence>
<name>A0A0W8FDF8_9ZZZZ</name>
<dbReference type="InterPro" id="IPR038740">
    <property type="entry name" value="BioF2-like_GNAT_dom"/>
</dbReference>
<dbReference type="EMBL" id="LNQE01001347">
    <property type="protein sequence ID" value="KUG18925.1"/>
    <property type="molecule type" value="Genomic_DNA"/>
</dbReference>
<dbReference type="GO" id="GO:0071555">
    <property type="term" value="P:cell wall organization"/>
    <property type="evidence" value="ECO:0007669"/>
    <property type="project" value="UniProtKB-KW"/>
</dbReference>
<gene>
    <name evidence="8" type="ORF">ASZ90_011371</name>
</gene>
<evidence type="ECO:0000256" key="1">
    <source>
        <dbReference type="ARBA" id="ARBA00009943"/>
    </source>
</evidence>
<evidence type="ECO:0000256" key="4">
    <source>
        <dbReference type="ARBA" id="ARBA00022984"/>
    </source>
</evidence>
<dbReference type="Gene3D" id="3.40.630.30">
    <property type="match status" value="1"/>
</dbReference>
<keyword evidence="4" id="KW-0573">Peptidoglycan synthesis</keyword>
<evidence type="ECO:0000256" key="5">
    <source>
        <dbReference type="ARBA" id="ARBA00023315"/>
    </source>
</evidence>
<dbReference type="PROSITE" id="PS51191">
    <property type="entry name" value="FEMABX"/>
    <property type="match status" value="1"/>
</dbReference>
<feature type="domain" description="BioF2-like acetyltransferase" evidence="7">
    <location>
        <begin position="167"/>
        <end position="288"/>
    </location>
</feature>
<dbReference type="PANTHER" id="PTHR36174">
    <property type="entry name" value="LIPID II:GLYCINE GLYCYLTRANSFERASE"/>
    <property type="match status" value="1"/>
</dbReference>
<dbReference type="InterPro" id="IPR016181">
    <property type="entry name" value="Acyl_CoA_acyltransferase"/>
</dbReference>
<dbReference type="Pfam" id="PF13480">
    <property type="entry name" value="Acetyltransf_6"/>
    <property type="match status" value="1"/>
</dbReference>
<evidence type="ECO:0000256" key="6">
    <source>
        <dbReference type="ARBA" id="ARBA00023316"/>
    </source>
</evidence>
<accession>A0A0W8FDF8</accession>
<dbReference type="SUPFAM" id="SSF55729">
    <property type="entry name" value="Acyl-CoA N-acyltransferases (Nat)"/>
    <property type="match status" value="1"/>
</dbReference>
<reference evidence="8" key="1">
    <citation type="journal article" date="2015" name="Proc. Natl. Acad. Sci. U.S.A.">
        <title>Networks of energetic and metabolic interactions define dynamics in microbial communities.</title>
        <authorList>
            <person name="Embree M."/>
            <person name="Liu J.K."/>
            <person name="Al-Bassam M.M."/>
            <person name="Zengler K."/>
        </authorList>
    </citation>
    <scope>NUCLEOTIDE SEQUENCE</scope>
</reference>
<dbReference type="GO" id="GO:0009252">
    <property type="term" value="P:peptidoglycan biosynthetic process"/>
    <property type="evidence" value="ECO:0007669"/>
    <property type="project" value="UniProtKB-KW"/>
</dbReference>
<evidence type="ECO:0000259" key="7">
    <source>
        <dbReference type="Pfam" id="PF13480"/>
    </source>
</evidence>
<evidence type="ECO:0000256" key="2">
    <source>
        <dbReference type="ARBA" id="ARBA00022679"/>
    </source>
</evidence>
<dbReference type="InterPro" id="IPR003447">
    <property type="entry name" value="FEMABX"/>
</dbReference>
<evidence type="ECO:0000313" key="8">
    <source>
        <dbReference type="EMBL" id="KUG18925.1"/>
    </source>
</evidence>
<dbReference type="InterPro" id="IPR050644">
    <property type="entry name" value="PG_Glycine_Bridge_Synth"/>
</dbReference>
<comment type="similarity">
    <text evidence="1">Belongs to the FemABX family.</text>
</comment>
<comment type="caution">
    <text evidence="8">The sequence shown here is derived from an EMBL/GenBank/DDBJ whole genome shotgun (WGS) entry which is preliminary data.</text>
</comment>
<proteinExistence type="inferred from homology"/>
<dbReference type="GO" id="GO:0016755">
    <property type="term" value="F:aminoacyltransferase activity"/>
    <property type="evidence" value="ECO:0007669"/>
    <property type="project" value="InterPro"/>
</dbReference>
<keyword evidence="5" id="KW-0012">Acyltransferase</keyword>
<keyword evidence="2" id="KW-0808">Transferase</keyword>
<dbReference type="GO" id="GO:0008360">
    <property type="term" value="P:regulation of cell shape"/>
    <property type="evidence" value="ECO:0007669"/>
    <property type="project" value="UniProtKB-KW"/>
</dbReference>
<keyword evidence="3" id="KW-0133">Cell shape</keyword>
<dbReference type="PANTHER" id="PTHR36174:SF1">
    <property type="entry name" value="LIPID II:GLYCINE GLYCYLTRANSFERASE"/>
    <property type="match status" value="1"/>
</dbReference>